<evidence type="ECO:0000313" key="4">
    <source>
        <dbReference type="EMBL" id="KAF4406605.1"/>
    </source>
</evidence>
<sequence>MRPPAGEIFGLPVEEVGFDSGWLHIANQVKGTEQGLVFAPPKRNKLRDVPLPDRVAHVLKQHVESFPPVEITLPWFRPDGPPVTKRLLFTRLDGTGAVRRTDFNDRTWKIRSRGGWGDPGAEAGRTPPVRPGTRHARLRHFYASVLLDAGENIKALSHHLGHNDPGFTLRVYTHLMPSSDARARKAVDGLYEGIDAAPDGPETAQGL</sequence>
<feature type="domain" description="Tyr recombinase" evidence="3">
    <location>
        <begin position="1"/>
        <end position="188"/>
    </location>
</feature>
<keyword evidence="5" id="KW-1185">Reference proteome</keyword>
<proteinExistence type="predicted"/>
<dbReference type="PROSITE" id="PS51898">
    <property type="entry name" value="TYR_RECOMBINASE"/>
    <property type="match status" value="1"/>
</dbReference>
<evidence type="ECO:0000259" key="3">
    <source>
        <dbReference type="PROSITE" id="PS51898"/>
    </source>
</evidence>
<accession>A0ABQ7FCR6</accession>
<keyword evidence="1" id="KW-0233">DNA recombination</keyword>
<organism evidence="4 5">
    <name type="scientific">Streptomyces lycii</name>
    <dbReference type="NCBI Taxonomy" id="2654337"/>
    <lineage>
        <taxon>Bacteria</taxon>
        <taxon>Bacillati</taxon>
        <taxon>Actinomycetota</taxon>
        <taxon>Actinomycetes</taxon>
        <taxon>Kitasatosporales</taxon>
        <taxon>Streptomycetaceae</taxon>
        <taxon>Streptomyces</taxon>
    </lineage>
</organism>
<dbReference type="RefSeq" id="WP_156207135.1">
    <property type="nucleotide sequence ID" value="NZ_WHPN01000357.1"/>
</dbReference>
<dbReference type="InterPro" id="IPR011010">
    <property type="entry name" value="DNA_brk_join_enz"/>
</dbReference>
<name>A0ABQ7FCR6_9ACTN</name>
<reference evidence="4 5" key="1">
    <citation type="submission" date="2019-10" db="EMBL/GenBank/DDBJ databases">
        <title>Streptomyces tenebrisbrunneis sp.nov., an endogenous actinomycete isolated from of Lycium ruthenicum.</title>
        <authorList>
            <person name="Ma L."/>
        </authorList>
    </citation>
    <scope>NUCLEOTIDE SEQUENCE [LARGE SCALE GENOMIC DNA]</scope>
    <source>
        <strain evidence="4 5">TRM 66187</strain>
    </source>
</reference>
<evidence type="ECO:0000256" key="1">
    <source>
        <dbReference type="ARBA" id="ARBA00023172"/>
    </source>
</evidence>
<dbReference type="InterPro" id="IPR013762">
    <property type="entry name" value="Integrase-like_cat_sf"/>
</dbReference>
<dbReference type="Pfam" id="PF00589">
    <property type="entry name" value="Phage_integrase"/>
    <property type="match status" value="1"/>
</dbReference>
<dbReference type="SUPFAM" id="SSF56349">
    <property type="entry name" value="DNA breaking-rejoining enzymes"/>
    <property type="match status" value="1"/>
</dbReference>
<evidence type="ECO:0000313" key="5">
    <source>
        <dbReference type="Proteomes" id="UP000621266"/>
    </source>
</evidence>
<comment type="caution">
    <text evidence="4">The sequence shown here is derived from an EMBL/GenBank/DDBJ whole genome shotgun (WGS) entry which is preliminary data.</text>
</comment>
<dbReference type="Gene3D" id="1.10.443.10">
    <property type="entry name" value="Intergrase catalytic core"/>
    <property type="match status" value="1"/>
</dbReference>
<gene>
    <name evidence="4" type="ORF">GCU69_24160</name>
</gene>
<evidence type="ECO:0000256" key="2">
    <source>
        <dbReference type="SAM" id="MobiDB-lite"/>
    </source>
</evidence>
<dbReference type="EMBL" id="WHPN01000357">
    <property type="protein sequence ID" value="KAF4406605.1"/>
    <property type="molecule type" value="Genomic_DNA"/>
</dbReference>
<protein>
    <submittedName>
        <fullName evidence="4">Tyrosine-type recombinase/integrase</fullName>
    </submittedName>
</protein>
<feature type="region of interest" description="Disordered" evidence="2">
    <location>
        <begin position="114"/>
        <end position="133"/>
    </location>
</feature>
<dbReference type="InterPro" id="IPR002104">
    <property type="entry name" value="Integrase_catalytic"/>
</dbReference>
<dbReference type="Proteomes" id="UP000621266">
    <property type="component" value="Unassembled WGS sequence"/>
</dbReference>